<accession>A0A9P9IIK4</accession>
<dbReference type="OrthoDB" id="5135333at2759"/>
<dbReference type="PANTHER" id="PTHR33112">
    <property type="entry name" value="DOMAIN PROTEIN, PUTATIVE-RELATED"/>
    <property type="match status" value="1"/>
</dbReference>
<dbReference type="Pfam" id="PF06985">
    <property type="entry name" value="HET"/>
    <property type="match status" value="1"/>
</dbReference>
<dbReference type="Proteomes" id="UP000738349">
    <property type="component" value="Unassembled WGS sequence"/>
</dbReference>
<sequence length="230" mass="25199">MAPSYCWGGVESARAERANISHLFEAGCLLGDAATLDMPKPVRDAMSFTGWLGIGYLCCDRLCIVQDDGDAKMDQVKQMGEIYARSYCIIIAYESPSADASLHSPSMLSGVSGGSDPTTSTVWRSRGGRSRRAILPAQDQEYNYDDLDSNNAIFYPSKSLLRTGGLRHPRYPNFEFYAELVTNYSRREFSASQDAIETLFGLESVIGPAYPGGFIGLLPLATLLVAYNPY</sequence>
<dbReference type="PANTHER" id="PTHR33112:SF16">
    <property type="entry name" value="HETEROKARYON INCOMPATIBILITY DOMAIN-CONTAINING PROTEIN"/>
    <property type="match status" value="1"/>
</dbReference>
<dbReference type="AlphaFoldDB" id="A0A9P9IIK4"/>
<organism evidence="2 3">
    <name type="scientific">Dactylonectria macrodidyma</name>
    <dbReference type="NCBI Taxonomy" id="307937"/>
    <lineage>
        <taxon>Eukaryota</taxon>
        <taxon>Fungi</taxon>
        <taxon>Dikarya</taxon>
        <taxon>Ascomycota</taxon>
        <taxon>Pezizomycotina</taxon>
        <taxon>Sordariomycetes</taxon>
        <taxon>Hypocreomycetidae</taxon>
        <taxon>Hypocreales</taxon>
        <taxon>Nectriaceae</taxon>
        <taxon>Dactylonectria</taxon>
    </lineage>
</organism>
<reference evidence="2" key="1">
    <citation type="journal article" date="2021" name="Nat. Commun.">
        <title>Genetic determinants of endophytism in the Arabidopsis root mycobiome.</title>
        <authorList>
            <person name="Mesny F."/>
            <person name="Miyauchi S."/>
            <person name="Thiergart T."/>
            <person name="Pickel B."/>
            <person name="Atanasova L."/>
            <person name="Karlsson M."/>
            <person name="Huettel B."/>
            <person name="Barry K.W."/>
            <person name="Haridas S."/>
            <person name="Chen C."/>
            <person name="Bauer D."/>
            <person name="Andreopoulos W."/>
            <person name="Pangilinan J."/>
            <person name="LaButti K."/>
            <person name="Riley R."/>
            <person name="Lipzen A."/>
            <person name="Clum A."/>
            <person name="Drula E."/>
            <person name="Henrissat B."/>
            <person name="Kohler A."/>
            <person name="Grigoriev I.V."/>
            <person name="Martin F.M."/>
            <person name="Hacquard S."/>
        </authorList>
    </citation>
    <scope>NUCLEOTIDE SEQUENCE</scope>
    <source>
        <strain evidence="2">MPI-CAGE-AT-0147</strain>
    </source>
</reference>
<protein>
    <recommendedName>
        <fullName evidence="1">Heterokaryon incompatibility domain-containing protein</fullName>
    </recommendedName>
</protein>
<dbReference type="EMBL" id="JAGMUV010000024">
    <property type="protein sequence ID" value="KAH7121457.1"/>
    <property type="molecule type" value="Genomic_DNA"/>
</dbReference>
<keyword evidence="3" id="KW-1185">Reference proteome</keyword>
<dbReference type="InterPro" id="IPR010730">
    <property type="entry name" value="HET"/>
</dbReference>
<gene>
    <name evidence="2" type="ORF">EDB81DRAFT_913614</name>
</gene>
<name>A0A9P9IIK4_9HYPO</name>
<evidence type="ECO:0000259" key="1">
    <source>
        <dbReference type="Pfam" id="PF06985"/>
    </source>
</evidence>
<comment type="caution">
    <text evidence="2">The sequence shown here is derived from an EMBL/GenBank/DDBJ whole genome shotgun (WGS) entry which is preliminary data.</text>
</comment>
<proteinExistence type="predicted"/>
<evidence type="ECO:0000313" key="2">
    <source>
        <dbReference type="EMBL" id="KAH7121457.1"/>
    </source>
</evidence>
<feature type="domain" description="Heterokaryon incompatibility" evidence="1">
    <location>
        <begin position="4"/>
        <end position="109"/>
    </location>
</feature>
<evidence type="ECO:0000313" key="3">
    <source>
        <dbReference type="Proteomes" id="UP000738349"/>
    </source>
</evidence>